<dbReference type="OrthoDB" id="9791689at2"/>
<evidence type="ECO:0000256" key="2">
    <source>
        <dbReference type="SAM" id="MobiDB-lite"/>
    </source>
</evidence>
<evidence type="ECO:0000313" key="5">
    <source>
        <dbReference type="Proteomes" id="UP000292235"/>
    </source>
</evidence>
<dbReference type="GO" id="GO:0016491">
    <property type="term" value="F:oxidoreductase activity"/>
    <property type="evidence" value="ECO:0007669"/>
    <property type="project" value="UniProtKB-KW"/>
</dbReference>
<dbReference type="KEGG" id="strr:EKD16_02925"/>
<dbReference type="Proteomes" id="UP000292235">
    <property type="component" value="Chromosome"/>
</dbReference>
<dbReference type="PRINTS" id="PR00420">
    <property type="entry name" value="RNGMNOXGNASE"/>
</dbReference>
<dbReference type="RefSeq" id="WP_131096960.1">
    <property type="nucleotide sequence ID" value="NZ_CP036455.1"/>
</dbReference>
<sequence>MSQAANTTVAIAGGGPAGIMLGLLLARAGVDVTVLEKHSDFLRDFRGDTVHPSTLQVLDELGLAEELEKRPHRKVTSLSIARGDRPIVQADLHRLPVKYPHIAMMPQWDFLDMLADHARTYTGFRLLTDSEATGIVEEGGAVRGLRYRSRPPQGEGADAPAEGGAGDGEEHELRAVLSVAADGRDSALRDAAGMVPTELGAPMDVLWLRIPRRSGEKSGLNGALGEGAMAVAIDRGDYWQVAYVIPKGGYDAVRAEPIESLQDRLLAVLPFLGEDVRAVDDWSKVAFLNVASDRLASWYRPGLLAIGDAAHAMTPIGGVGINLAVQDAVATANLLSRQLLEAQSDADRFAKTLNPELLARVQRRRQLPTVGTQAVQQLLQRQIISRVLADDLDEGRLPLPLRAVAGTSAWSYLVARVMMVGLRPEHVHSPAVATPAARPGES</sequence>
<protein>
    <recommendedName>
        <fullName evidence="3">FAD-binding domain-containing protein</fullName>
    </recommendedName>
</protein>
<feature type="domain" description="FAD-binding" evidence="3">
    <location>
        <begin position="7"/>
        <end position="340"/>
    </location>
</feature>
<accession>A0A4P6PXI4</accession>
<dbReference type="NCBIfam" id="NF004834">
    <property type="entry name" value="PRK06185.1-3"/>
    <property type="match status" value="1"/>
</dbReference>
<proteinExistence type="predicted"/>
<keyword evidence="5" id="KW-1185">Reference proteome</keyword>
<dbReference type="EMBL" id="CP036455">
    <property type="protein sequence ID" value="QBI52400.1"/>
    <property type="molecule type" value="Genomic_DNA"/>
</dbReference>
<evidence type="ECO:0000256" key="1">
    <source>
        <dbReference type="ARBA" id="ARBA00023002"/>
    </source>
</evidence>
<dbReference type="AlphaFoldDB" id="A0A4P6PXI4"/>
<name>A0A4P6PXI4_9ACTN</name>
<dbReference type="SUPFAM" id="SSF51905">
    <property type="entry name" value="FAD/NAD(P)-binding domain"/>
    <property type="match status" value="1"/>
</dbReference>
<organism evidence="4 5">
    <name type="scientific">Streptomonospora litoralis</name>
    <dbReference type="NCBI Taxonomy" id="2498135"/>
    <lineage>
        <taxon>Bacteria</taxon>
        <taxon>Bacillati</taxon>
        <taxon>Actinomycetota</taxon>
        <taxon>Actinomycetes</taxon>
        <taxon>Streptosporangiales</taxon>
        <taxon>Nocardiopsidaceae</taxon>
        <taxon>Streptomonospora</taxon>
    </lineage>
</organism>
<evidence type="ECO:0000313" key="4">
    <source>
        <dbReference type="EMBL" id="QBI52400.1"/>
    </source>
</evidence>
<reference evidence="4 5" key="1">
    <citation type="submission" date="2019-02" db="EMBL/GenBank/DDBJ databases">
        <authorList>
            <person name="Khodamoradi S."/>
            <person name="Hahnke R.L."/>
            <person name="Kaempfer P."/>
            <person name="Schumann P."/>
            <person name="Rohde M."/>
            <person name="Steinert M."/>
            <person name="Luzhetskyy A."/>
            <person name="Wink J."/>
            <person name="Ruckert C."/>
        </authorList>
    </citation>
    <scope>NUCLEOTIDE SEQUENCE [LARGE SCALE GENOMIC DNA]</scope>
    <source>
        <strain evidence="4 5">M2</strain>
    </source>
</reference>
<dbReference type="PANTHER" id="PTHR43476:SF5">
    <property type="entry name" value="FAD-DEPENDENT MONOOXYGENASE"/>
    <property type="match status" value="1"/>
</dbReference>
<keyword evidence="1" id="KW-0560">Oxidoreductase</keyword>
<dbReference type="InterPro" id="IPR036188">
    <property type="entry name" value="FAD/NAD-bd_sf"/>
</dbReference>
<dbReference type="Pfam" id="PF01494">
    <property type="entry name" value="FAD_binding_3"/>
    <property type="match status" value="1"/>
</dbReference>
<dbReference type="Gene3D" id="3.50.50.60">
    <property type="entry name" value="FAD/NAD(P)-binding domain"/>
    <property type="match status" value="2"/>
</dbReference>
<dbReference type="InterPro" id="IPR050631">
    <property type="entry name" value="PheA/TfdB_FAD_monoxygenase"/>
</dbReference>
<feature type="region of interest" description="Disordered" evidence="2">
    <location>
        <begin position="146"/>
        <end position="169"/>
    </location>
</feature>
<gene>
    <name evidence="4" type="ORF">EKD16_02925</name>
</gene>
<dbReference type="InterPro" id="IPR002938">
    <property type="entry name" value="FAD-bd"/>
</dbReference>
<evidence type="ECO:0000259" key="3">
    <source>
        <dbReference type="Pfam" id="PF01494"/>
    </source>
</evidence>
<dbReference type="GO" id="GO:0071949">
    <property type="term" value="F:FAD binding"/>
    <property type="evidence" value="ECO:0007669"/>
    <property type="project" value="InterPro"/>
</dbReference>
<dbReference type="PANTHER" id="PTHR43476">
    <property type="entry name" value="3-(3-HYDROXY-PHENYL)PROPIONATE/3-HYDROXYCINNAMIC ACID HYDROXYLASE"/>
    <property type="match status" value="1"/>
</dbReference>